<dbReference type="OrthoDB" id="8174150at2759"/>
<dbReference type="Proteomes" id="UP000325440">
    <property type="component" value="Unassembled WGS sequence"/>
</dbReference>
<organism evidence="1 2">
    <name type="scientific">Cinara cedri</name>
    <dbReference type="NCBI Taxonomy" id="506608"/>
    <lineage>
        <taxon>Eukaryota</taxon>
        <taxon>Metazoa</taxon>
        <taxon>Ecdysozoa</taxon>
        <taxon>Arthropoda</taxon>
        <taxon>Hexapoda</taxon>
        <taxon>Insecta</taxon>
        <taxon>Pterygota</taxon>
        <taxon>Neoptera</taxon>
        <taxon>Paraneoptera</taxon>
        <taxon>Hemiptera</taxon>
        <taxon>Sternorrhyncha</taxon>
        <taxon>Aphidomorpha</taxon>
        <taxon>Aphidoidea</taxon>
        <taxon>Aphididae</taxon>
        <taxon>Lachninae</taxon>
        <taxon>Cinara</taxon>
    </lineage>
</organism>
<sequence>MDKKFVCQMTSPEVSKQLGNHIVNFVNCPDKRLKPFEGVLVQENGITRLEATINNYITQSTLISYFKAQLGALDIKNNYEIYALVVNRKYTNVGALVEENKTFSVRVLAENEEIIESNKKGKILEEIKVNDRKRLEIFREDKKCIIDIITTTKWHEETKYVFTLENMEGLSISTFWMEN</sequence>
<keyword evidence="2" id="KW-1185">Reference proteome</keyword>
<proteinExistence type="predicted"/>
<gene>
    <name evidence="1" type="ORF">CINCED_3A015533</name>
</gene>
<dbReference type="AlphaFoldDB" id="A0A5E4NT98"/>
<evidence type="ECO:0000313" key="2">
    <source>
        <dbReference type="Proteomes" id="UP000325440"/>
    </source>
</evidence>
<name>A0A5E4NT98_9HEMI</name>
<reference evidence="1 2" key="1">
    <citation type="submission" date="2019-08" db="EMBL/GenBank/DDBJ databases">
        <authorList>
            <person name="Alioto T."/>
            <person name="Alioto T."/>
            <person name="Gomez Garrido J."/>
        </authorList>
    </citation>
    <scope>NUCLEOTIDE SEQUENCE [LARGE SCALE GENOMIC DNA]</scope>
</reference>
<evidence type="ECO:0000313" key="1">
    <source>
        <dbReference type="EMBL" id="VVC45583.1"/>
    </source>
</evidence>
<protein>
    <submittedName>
        <fullName evidence="1">Uncharacterized protein</fullName>
    </submittedName>
</protein>
<dbReference type="EMBL" id="CABPRJ010002406">
    <property type="protein sequence ID" value="VVC45583.1"/>
    <property type="molecule type" value="Genomic_DNA"/>
</dbReference>
<accession>A0A5E4NT98</accession>